<keyword evidence="2" id="KW-1185">Reference proteome</keyword>
<protein>
    <submittedName>
        <fullName evidence="1">Uncharacterized protein</fullName>
    </submittedName>
</protein>
<name>A0ABD2LAU3_9BILA</name>
<sequence length="955" mass="112002">MDANISNIHKEIEEKWEENIKMFSVIFKEDTVKDLSAIFDAIVEIFDFWQQLALLYNKMPVLEAHEKIPRVEENAKVWHNESHFNILFARMELVDEHVQNVLRLYADFLAQRLQNSLFEGTGALYRLKKFLCPKQMEKFFSFGQLTQKYPQLKEILRRRLKTVEIMQLQMVNYISLFDFDTAAPQWKQSQFLLDNLAYYIWFKEHSKNLTESEQKDMEENYAKMEICMDSANTFTNLEILEEIRLEFLQQMQEIWRINFVNFVDEKTSFFGDYGGSSTDGKKNILKSVFSMHEQSLKPLLLVNIFRQKLKEIYIDAERIGGELHENSAVFSNIKELCLGVLYSDVEKKMYKLLKKYFLLLIRTLDEPITEEEKQKFNIETFKANNEIVVADLFKFVSNLNSENEKQLIWIVSEAATELANLGLLVTKHNKSEGQFGEENIGEKLRKLCYLESFSFWLTNNGTMLKNEKWRKYILKQNYISKEQITQLKPSAEKDLKWSEKNCENELVHQKMMHDFTESSCDFHFSLIITTLNADEQIELYTLIFDSDEKTSREAETKLAMKQLIEIAKEKEENLLKNPKIAEEIRNAKAQTFTMMALSETFCPSKEWPVGRMLCPLGHYVQFLSEKAKNRPKVKWNAPTLCFYCDIDEIILWQRSIFKDERVAFFKKHLKTATNGNDDGIVRILREKPGAFTKLQDLIDLKPIKDLWNDMEIREKLRNEHYFSNKSRILHNYRRAMAKSSSDIERLSGRLAADITAMANHLSDQFPNEHRFCAASSAAGGANASPVPPFASVPNATLSSLSQLVDFVWIDLRILYDLCDSFVPLDFIFNYKRLSLYQSNYFSELHKFIQNEIKKRSKNAVKKWNQCQNFVQTISELDWVEEEGETIAQPLELVQQMHFETVKKHLYDEEIGREMREIFLGCPNLLQIGSIFLQMSAKAGNEICDERNCRPMEINI</sequence>
<dbReference type="Proteomes" id="UP001620626">
    <property type="component" value="Unassembled WGS sequence"/>
</dbReference>
<comment type="caution">
    <text evidence="1">The sequence shown here is derived from an EMBL/GenBank/DDBJ whole genome shotgun (WGS) entry which is preliminary data.</text>
</comment>
<accession>A0ABD2LAU3</accession>
<evidence type="ECO:0000313" key="1">
    <source>
        <dbReference type="EMBL" id="KAL3111564.1"/>
    </source>
</evidence>
<dbReference type="EMBL" id="JBICBT010000502">
    <property type="protein sequence ID" value="KAL3111564.1"/>
    <property type="molecule type" value="Genomic_DNA"/>
</dbReference>
<evidence type="ECO:0000313" key="2">
    <source>
        <dbReference type="Proteomes" id="UP001620626"/>
    </source>
</evidence>
<dbReference type="AlphaFoldDB" id="A0ABD2LAU3"/>
<organism evidence="1 2">
    <name type="scientific">Heterodera trifolii</name>
    <dbReference type="NCBI Taxonomy" id="157864"/>
    <lineage>
        <taxon>Eukaryota</taxon>
        <taxon>Metazoa</taxon>
        <taxon>Ecdysozoa</taxon>
        <taxon>Nematoda</taxon>
        <taxon>Chromadorea</taxon>
        <taxon>Rhabditida</taxon>
        <taxon>Tylenchina</taxon>
        <taxon>Tylenchomorpha</taxon>
        <taxon>Tylenchoidea</taxon>
        <taxon>Heteroderidae</taxon>
        <taxon>Heteroderinae</taxon>
        <taxon>Heterodera</taxon>
    </lineage>
</organism>
<reference evidence="1 2" key="1">
    <citation type="submission" date="2024-10" db="EMBL/GenBank/DDBJ databases">
        <authorList>
            <person name="Kim D."/>
        </authorList>
    </citation>
    <scope>NUCLEOTIDE SEQUENCE [LARGE SCALE GENOMIC DNA]</scope>
    <source>
        <strain evidence="1">BH-2024</strain>
    </source>
</reference>
<proteinExistence type="predicted"/>
<gene>
    <name evidence="1" type="ORF">niasHT_012537</name>
</gene>